<evidence type="ECO:0000256" key="1">
    <source>
        <dbReference type="ARBA" id="ARBA00023015"/>
    </source>
</evidence>
<evidence type="ECO:0000256" key="3">
    <source>
        <dbReference type="ARBA" id="ARBA00023163"/>
    </source>
</evidence>
<dbReference type="InterPro" id="IPR035418">
    <property type="entry name" value="AraC-bd_2"/>
</dbReference>
<feature type="domain" description="HTH araC/xylS-type" evidence="4">
    <location>
        <begin position="194"/>
        <end position="295"/>
    </location>
</feature>
<proteinExistence type="predicted"/>
<comment type="caution">
    <text evidence="5">The sequence shown here is derived from an EMBL/GenBank/DDBJ whole genome shotgun (WGS) entry which is preliminary data.</text>
</comment>
<dbReference type="GO" id="GO:0043565">
    <property type="term" value="F:sequence-specific DNA binding"/>
    <property type="evidence" value="ECO:0007669"/>
    <property type="project" value="InterPro"/>
</dbReference>
<protein>
    <submittedName>
        <fullName evidence="5">AraC family transcriptional regulator</fullName>
    </submittedName>
</protein>
<dbReference type="InterPro" id="IPR018060">
    <property type="entry name" value="HTH_AraC"/>
</dbReference>
<reference evidence="5 7" key="3">
    <citation type="submission" date="2019-07" db="EMBL/GenBank/DDBJ databases">
        <title>Whole genome shotgun sequence of Methylobacterium oxalidis NBRC 107715.</title>
        <authorList>
            <person name="Hosoyama A."/>
            <person name="Uohara A."/>
            <person name="Ohji S."/>
            <person name="Ichikawa N."/>
        </authorList>
    </citation>
    <scope>NUCLEOTIDE SEQUENCE [LARGE SCALE GENOMIC DNA]</scope>
    <source>
        <strain evidence="5 7">NBRC 107715</strain>
    </source>
</reference>
<dbReference type="PRINTS" id="PR00032">
    <property type="entry name" value="HTHARAC"/>
</dbReference>
<dbReference type="Pfam" id="PF12833">
    <property type="entry name" value="HTH_18"/>
    <property type="match status" value="1"/>
</dbReference>
<evidence type="ECO:0000313" key="8">
    <source>
        <dbReference type="Proteomes" id="UP001156856"/>
    </source>
</evidence>
<keyword evidence="1" id="KW-0805">Transcription regulation</keyword>
<keyword evidence="2" id="KW-0238">DNA-binding</keyword>
<dbReference type="EMBL" id="BSPK01000017">
    <property type="protein sequence ID" value="GLS62754.1"/>
    <property type="molecule type" value="Genomic_DNA"/>
</dbReference>
<dbReference type="InterPro" id="IPR020449">
    <property type="entry name" value="Tscrpt_reg_AraC-type_HTH"/>
</dbReference>
<dbReference type="Pfam" id="PF14525">
    <property type="entry name" value="AraC_binding_2"/>
    <property type="match status" value="1"/>
</dbReference>
<dbReference type="PROSITE" id="PS01124">
    <property type="entry name" value="HTH_ARAC_FAMILY_2"/>
    <property type="match status" value="1"/>
</dbReference>
<keyword evidence="8" id="KW-1185">Reference proteome</keyword>
<dbReference type="SUPFAM" id="SSF46689">
    <property type="entry name" value="Homeodomain-like"/>
    <property type="match status" value="1"/>
</dbReference>
<reference evidence="8" key="2">
    <citation type="journal article" date="2019" name="Int. J. Syst. Evol. Microbiol.">
        <title>The Global Catalogue of Microorganisms (GCM) 10K type strain sequencing project: providing services to taxonomists for standard genome sequencing and annotation.</title>
        <authorList>
            <consortium name="The Broad Institute Genomics Platform"/>
            <consortium name="The Broad Institute Genome Sequencing Center for Infectious Disease"/>
            <person name="Wu L."/>
            <person name="Ma J."/>
        </authorList>
    </citation>
    <scope>NUCLEOTIDE SEQUENCE [LARGE SCALE GENOMIC DNA]</scope>
    <source>
        <strain evidence="8">NBRC 107715</strain>
    </source>
</reference>
<dbReference type="EMBL" id="BJZU01000044">
    <property type="protein sequence ID" value="GEP04382.1"/>
    <property type="molecule type" value="Genomic_DNA"/>
</dbReference>
<dbReference type="Proteomes" id="UP000321960">
    <property type="component" value="Unassembled WGS sequence"/>
</dbReference>
<dbReference type="SMART" id="SM00342">
    <property type="entry name" value="HTH_ARAC"/>
    <property type="match status" value="1"/>
</dbReference>
<name>A0A512J349_9HYPH</name>
<reference evidence="6" key="4">
    <citation type="submission" date="2023-01" db="EMBL/GenBank/DDBJ databases">
        <title>Draft genome sequence of Methylobacterium oxalidis strain NBRC 107715.</title>
        <authorList>
            <person name="Sun Q."/>
            <person name="Mori K."/>
        </authorList>
    </citation>
    <scope>NUCLEOTIDE SEQUENCE</scope>
    <source>
        <strain evidence="6">NBRC 107715</strain>
    </source>
</reference>
<dbReference type="GO" id="GO:0003700">
    <property type="term" value="F:DNA-binding transcription factor activity"/>
    <property type="evidence" value="ECO:0007669"/>
    <property type="project" value="InterPro"/>
</dbReference>
<evidence type="ECO:0000313" key="6">
    <source>
        <dbReference type="EMBL" id="GLS62754.1"/>
    </source>
</evidence>
<dbReference type="PANTHER" id="PTHR46796:SF6">
    <property type="entry name" value="ARAC SUBFAMILY"/>
    <property type="match status" value="1"/>
</dbReference>
<evidence type="ECO:0000313" key="5">
    <source>
        <dbReference type="EMBL" id="GEP04382.1"/>
    </source>
</evidence>
<dbReference type="PANTHER" id="PTHR46796">
    <property type="entry name" value="HTH-TYPE TRANSCRIPTIONAL ACTIVATOR RHAS-RELATED"/>
    <property type="match status" value="1"/>
</dbReference>
<dbReference type="Gene3D" id="1.10.10.60">
    <property type="entry name" value="Homeodomain-like"/>
    <property type="match status" value="1"/>
</dbReference>
<dbReference type="InterPro" id="IPR050204">
    <property type="entry name" value="AraC_XylS_family_regulators"/>
</dbReference>
<dbReference type="AlphaFoldDB" id="A0A512J349"/>
<evidence type="ECO:0000259" key="4">
    <source>
        <dbReference type="PROSITE" id="PS01124"/>
    </source>
</evidence>
<evidence type="ECO:0000256" key="2">
    <source>
        <dbReference type="ARBA" id="ARBA00023125"/>
    </source>
</evidence>
<evidence type="ECO:0000313" key="7">
    <source>
        <dbReference type="Proteomes" id="UP000321960"/>
    </source>
</evidence>
<dbReference type="Proteomes" id="UP001156856">
    <property type="component" value="Unassembled WGS sequence"/>
</dbReference>
<organism evidence="5 7">
    <name type="scientific">Methylobacterium oxalidis</name>
    <dbReference type="NCBI Taxonomy" id="944322"/>
    <lineage>
        <taxon>Bacteria</taxon>
        <taxon>Pseudomonadati</taxon>
        <taxon>Pseudomonadota</taxon>
        <taxon>Alphaproteobacteria</taxon>
        <taxon>Hyphomicrobiales</taxon>
        <taxon>Methylobacteriaceae</taxon>
        <taxon>Methylobacterium</taxon>
    </lineage>
</organism>
<keyword evidence="3" id="KW-0804">Transcription</keyword>
<accession>A0A512J349</accession>
<reference evidence="6" key="1">
    <citation type="journal article" date="2014" name="Int. J. Syst. Evol. Microbiol.">
        <title>Complete genome of a new Firmicutes species belonging to the dominant human colonic microbiota ('Ruminococcus bicirculans') reveals two chromosomes and a selective capacity to utilize plant glucans.</title>
        <authorList>
            <consortium name="NISC Comparative Sequencing Program"/>
            <person name="Wegmann U."/>
            <person name="Louis P."/>
            <person name="Goesmann A."/>
            <person name="Henrissat B."/>
            <person name="Duncan S.H."/>
            <person name="Flint H.J."/>
        </authorList>
    </citation>
    <scope>NUCLEOTIDE SEQUENCE</scope>
    <source>
        <strain evidence="6">NBRC 107715</strain>
    </source>
</reference>
<sequence>MNIIRRNIISNDAAPACRRTFRAELRAGSIGSVNLTLAQSSAVNISHTKRHSGQPSDDQLFVFMPLTGTKILQQSGRRAKLMPGEFALIDPRLPHEGSFSDASEVLTLILDRHLLESRLGAVQDLTAHPVTPVTAEGQLASGYLTMLPSQAGRLSSAAEDLVEVHLLDLVAVALGKATKRQVSRGSSARSLIRMKLHAAIEARLSDPRLDASVIARAAGVSTRYANAVLADDDTSLGRLIQAKRLERCRQALADPAQQHRSVSEIAYGWGFSDMTHFGRRFKAMYGLLPSEFRRDL</sequence>
<dbReference type="InterPro" id="IPR009057">
    <property type="entry name" value="Homeodomain-like_sf"/>
</dbReference>
<gene>
    <name evidence="6" type="ORF">GCM10007888_11350</name>
    <name evidence="5" type="ORF">MOX02_24200</name>
</gene>